<comment type="caution">
    <text evidence="9">The sequence shown here is derived from an EMBL/GenBank/DDBJ whole genome shotgun (WGS) entry which is preliminary data.</text>
</comment>
<keyword evidence="5" id="KW-0206">Cytoskeleton</keyword>
<dbReference type="GO" id="GO:0000930">
    <property type="term" value="C:gamma-tubulin complex"/>
    <property type="evidence" value="ECO:0007669"/>
    <property type="project" value="TreeGrafter"/>
</dbReference>
<comment type="subcellular location">
    <subcellularLocation>
        <location evidence="1">Cytoplasm</location>
        <location evidence="1">Cytoskeleton</location>
    </subcellularLocation>
</comment>
<feature type="region of interest" description="Disordered" evidence="6">
    <location>
        <begin position="817"/>
        <end position="840"/>
    </location>
</feature>
<dbReference type="Pfam" id="PF04130">
    <property type="entry name" value="GCP_C_terminal"/>
    <property type="match status" value="1"/>
</dbReference>
<dbReference type="GO" id="GO:0051321">
    <property type="term" value="P:meiotic cell cycle"/>
    <property type="evidence" value="ECO:0007669"/>
    <property type="project" value="TreeGrafter"/>
</dbReference>
<evidence type="ECO:0000256" key="5">
    <source>
        <dbReference type="ARBA" id="ARBA00023212"/>
    </source>
</evidence>
<dbReference type="OrthoDB" id="2192946at2759"/>
<dbReference type="GO" id="GO:0000922">
    <property type="term" value="C:spindle pole"/>
    <property type="evidence" value="ECO:0007669"/>
    <property type="project" value="InterPro"/>
</dbReference>
<dbReference type="AlphaFoldDB" id="A0A835ZJD2"/>
<evidence type="ECO:0000259" key="7">
    <source>
        <dbReference type="Pfam" id="PF04130"/>
    </source>
</evidence>
<dbReference type="GO" id="GO:0043015">
    <property type="term" value="F:gamma-tubulin binding"/>
    <property type="evidence" value="ECO:0007669"/>
    <property type="project" value="InterPro"/>
</dbReference>
<evidence type="ECO:0000256" key="2">
    <source>
        <dbReference type="ARBA" id="ARBA00010337"/>
    </source>
</evidence>
<evidence type="ECO:0000256" key="1">
    <source>
        <dbReference type="ARBA" id="ARBA00004245"/>
    </source>
</evidence>
<feature type="region of interest" description="Disordered" evidence="6">
    <location>
        <begin position="1"/>
        <end position="29"/>
    </location>
</feature>
<proteinExistence type="inferred from homology"/>
<reference evidence="9" key="1">
    <citation type="submission" date="2021-02" db="EMBL/GenBank/DDBJ databases">
        <title>First Annotated Genome of the Yellow-green Alga Tribonema minus.</title>
        <authorList>
            <person name="Mahan K.M."/>
        </authorList>
    </citation>
    <scope>NUCLEOTIDE SEQUENCE</scope>
    <source>
        <strain evidence="9">UTEX B ZZ1240</strain>
    </source>
</reference>
<feature type="region of interest" description="Disordered" evidence="6">
    <location>
        <begin position="1097"/>
        <end position="1128"/>
    </location>
</feature>
<dbReference type="InterPro" id="IPR042241">
    <property type="entry name" value="GCP_C_sf"/>
</dbReference>
<dbReference type="GO" id="GO:0051225">
    <property type="term" value="P:spindle assembly"/>
    <property type="evidence" value="ECO:0007669"/>
    <property type="project" value="TreeGrafter"/>
</dbReference>
<sequence length="1218" mass="132454">MADYFARPVAPSEGATRTPLRGSNSTSSRANLTHFAPFKALAALRNSGDSAAYEAEYRKVQAQYPGTDVEKMIALVAPPSPVSFSPGVGTPIQAAPAAPVPAFTSNITPIPVARDGRSSYTTSRATVSPTSSSRVEAGASSSANTSNMFPVSALDGLLHQLQIPLDSAPDATTSMTTIRYGMKVVLRGCHGRCLRAAECPPSSSPSPAAAAAAADGAAAAAAAMVTFAAEADGTGTGAADEALMLVKAERRDDRGAVAYGDAVALRSRRARERFLAQSSSGDLHFSRVHIGKAEQWVVEAAAGGNMAGGGSASAQQRRVVAAGDSVILRSALSRLVLAVRPRGEGREGGGARLTMVERALAASHLYGRQLGGEEAWVPCYPPFNDERRYLNGTFLLDSGRFDRAGAAAALFGAAANGGFDGARAGLVPLDQHPVSLQEQLLLEDLLSALMGLEGRYIRATGRAGPGALGATGAVEAPKTLQEVEFTVDVGGAEQGFGYLAERMLPLCSCYVRVSRFVLDRSRSEFGLVAHALSAAMRLLLKEYLVLVAQLEGQLRRGALSLQRLWFYLQPTLRTMGDLDKVCQESQGLKGGQLVNRLRDMSRSGGNSGSRHLYLFLLQRACVPYLDMLSQWIYTGALSDPYGEFMIREEEGMLKGDVQEEGMLKGDVQVDFNAQYWEGRYTIQQPMVASFLQAHAHKILTTGKYLNVVRECGKQVLCPHAGPITMEQSDTNDTRYGEIVEAAYAFASRTLLDVVVGECQLMARLRTIKHFFLLDQGDLFVHFMDVAEEELRKESKLNLLVVLELGPGGAAVEVRKEVERSPSSLGYNPQQQQQQQGTPRGERLTAVRLESLLHLGIQMSSVSSDPFKDDLGCEFSQYNLTRQLEAIHSRTPAAGSSRYGEDGFDFAEGAASPTGTGLRGMDSLVLTYRVKWPLSLIISAKALTKYNLLFRHLFFAKHVERMLLGTWRDHQAIKELSLGQLMLGTYRLRQRMLHFMQNFVYYMTFEVIEPRWRELEAALGRAATADDLLTAHVNFLDTCLTECLLSSQDLVRVLVKLMTVCVYFCDQMKKWCRTDKMKKKWCRTDKVDEATINAAAGVTTARAPPSRSSSASTMRDSQHAGAAAAAPVESSVDVRRRRVEVVSGTVRGEVDTRGFADMVAKFERNFDLFLAQFMSRLWSDSVTLQCHAHLSNLCTRLDYNGYFRAKYAEGGGGGRAAPR</sequence>
<evidence type="ECO:0000256" key="4">
    <source>
        <dbReference type="ARBA" id="ARBA00022701"/>
    </source>
</evidence>
<feature type="compositionally biased region" description="Polar residues" evidence="6">
    <location>
        <begin position="118"/>
        <end position="130"/>
    </location>
</feature>
<comment type="similarity">
    <text evidence="2">Belongs to the TUBGCP family.</text>
</comment>
<evidence type="ECO:0000313" key="10">
    <source>
        <dbReference type="Proteomes" id="UP000664859"/>
    </source>
</evidence>
<dbReference type="InterPro" id="IPR040457">
    <property type="entry name" value="GCP_C"/>
</dbReference>
<name>A0A835ZJD2_9STRA</name>
<accession>A0A835ZJD2</accession>
<dbReference type="GO" id="GO:0007020">
    <property type="term" value="P:microtubule nucleation"/>
    <property type="evidence" value="ECO:0007669"/>
    <property type="project" value="InterPro"/>
</dbReference>
<dbReference type="PANTHER" id="PTHR19302">
    <property type="entry name" value="GAMMA TUBULIN COMPLEX PROTEIN"/>
    <property type="match status" value="1"/>
</dbReference>
<feature type="compositionally biased region" description="Low complexity" evidence="6">
    <location>
        <begin position="131"/>
        <end position="143"/>
    </location>
</feature>
<feature type="domain" description="Gamma tubulin complex component protein N-terminal" evidence="8">
    <location>
        <begin position="442"/>
        <end position="757"/>
    </location>
</feature>
<evidence type="ECO:0000256" key="3">
    <source>
        <dbReference type="ARBA" id="ARBA00022490"/>
    </source>
</evidence>
<organism evidence="9 10">
    <name type="scientific">Tribonema minus</name>
    <dbReference type="NCBI Taxonomy" id="303371"/>
    <lineage>
        <taxon>Eukaryota</taxon>
        <taxon>Sar</taxon>
        <taxon>Stramenopiles</taxon>
        <taxon>Ochrophyta</taxon>
        <taxon>PX clade</taxon>
        <taxon>Xanthophyceae</taxon>
        <taxon>Tribonematales</taxon>
        <taxon>Tribonemataceae</taxon>
        <taxon>Tribonema</taxon>
    </lineage>
</organism>
<protein>
    <submittedName>
        <fullName evidence="9">Spc98 family-domain-containing protein</fullName>
    </submittedName>
</protein>
<evidence type="ECO:0000256" key="6">
    <source>
        <dbReference type="SAM" id="MobiDB-lite"/>
    </source>
</evidence>
<keyword evidence="4" id="KW-0493">Microtubule</keyword>
<dbReference type="PANTHER" id="PTHR19302:SF13">
    <property type="entry name" value="GAMMA-TUBULIN COMPLEX COMPONENT 2"/>
    <property type="match status" value="1"/>
</dbReference>
<dbReference type="EMBL" id="JAFCMP010000013">
    <property type="protein sequence ID" value="KAG5191839.1"/>
    <property type="molecule type" value="Genomic_DNA"/>
</dbReference>
<dbReference type="Proteomes" id="UP000664859">
    <property type="component" value="Unassembled WGS sequence"/>
</dbReference>
<dbReference type="GO" id="GO:0051011">
    <property type="term" value="F:microtubule minus-end binding"/>
    <property type="evidence" value="ECO:0007669"/>
    <property type="project" value="TreeGrafter"/>
</dbReference>
<keyword evidence="10" id="KW-1185">Reference proteome</keyword>
<dbReference type="GO" id="GO:0031122">
    <property type="term" value="P:cytoplasmic microtubule organization"/>
    <property type="evidence" value="ECO:0007669"/>
    <property type="project" value="TreeGrafter"/>
</dbReference>
<feature type="compositionally biased region" description="Low complexity" evidence="6">
    <location>
        <begin position="1098"/>
        <end position="1112"/>
    </location>
</feature>
<feature type="domain" description="Gamma tubulin complex component C-terminal" evidence="7">
    <location>
        <begin position="760"/>
        <end position="1202"/>
    </location>
</feature>
<gene>
    <name evidence="9" type="ORF">JKP88DRAFT_294529</name>
</gene>
<evidence type="ECO:0000259" key="8">
    <source>
        <dbReference type="Pfam" id="PF17681"/>
    </source>
</evidence>
<dbReference type="Pfam" id="PF17681">
    <property type="entry name" value="GCP_N_terminal"/>
    <property type="match status" value="1"/>
</dbReference>
<dbReference type="InterPro" id="IPR007259">
    <property type="entry name" value="GCP"/>
</dbReference>
<dbReference type="GO" id="GO:0005874">
    <property type="term" value="C:microtubule"/>
    <property type="evidence" value="ECO:0007669"/>
    <property type="project" value="UniProtKB-KW"/>
</dbReference>
<dbReference type="InterPro" id="IPR041470">
    <property type="entry name" value="GCP_N"/>
</dbReference>
<feature type="compositionally biased region" description="Low complexity" evidence="6">
    <location>
        <begin position="1119"/>
        <end position="1128"/>
    </location>
</feature>
<keyword evidence="3" id="KW-0963">Cytoplasm</keyword>
<dbReference type="GO" id="GO:0000278">
    <property type="term" value="P:mitotic cell cycle"/>
    <property type="evidence" value="ECO:0007669"/>
    <property type="project" value="TreeGrafter"/>
</dbReference>
<evidence type="ECO:0000313" key="9">
    <source>
        <dbReference type="EMBL" id="KAG5191839.1"/>
    </source>
</evidence>
<feature type="region of interest" description="Disordered" evidence="6">
    <location>
        <begin position="114"/>
        <end position="143"/>
    </location>
</feature>
<dbReference type="Gene3D" id="1.20.120.1900">
    <property type="entry name" value="Gamma-tubulin complex, C-terminal domain"/>
    <property type="match status" value="1"/>
</dbReference>